<reference evidence="6" key="2">
    <citation type="submission" date="2025-08" db="UniProtKB">
        <authorList>
            <consortium name="Ensembl"/>
        </authorList>
    </citation>
    <scope>IDENTIFICATION</scope>
</reference>
<proteinExistence type="predicted"/>
<reference evidence="6" key="3">
    <citation type="submission" date="2025-09" db="UniProtKB">
        <authorList>
            <consortium name="Ensembl"/>
        </authorList>
    </citation>
    <scope>IDENTIFICATION</scope>
</reference>
<dbReference type="Proteomes" id="UP000008912">
    <property type="component" value="Unassembled WGS sequence"/>
</dbReference>
<dbReference type="InterPro" id="IPR018499">
    <property type="entry name" value="Tetraspanin/Peripherin"/>
</dbReference>
<accession>A0A7N5JIH4</accession>
<evidence type="ECO:0000256" key="2">
    <source>
        <dbReference type="ARBA" id="ARBA00022692"/>
    </source>
</evidence>
<evidence type="ECO:0000256" key="5">
    <source>
        <dbReference type="SAM" id="Phobius"/>
    </source>
</evidence>
<keyword evidence="3 5" id="KW-1133">Transmembrane helix</keyword>
<comment type="subcellular location">
    <subcellularLocation>
        <location evidence="1">Membrane</location>
        <topology evidence="1">Multi-pass membrane protein</topology>
    </subcellularLocation>
</comment>
<dbReference type="Ensembl" id="ENSAMET00000034880.1">
    <property type="protein sequence ID" value="ENSAMEP00000025967.1"/>
    <property type="gene ID" value="ENSAMEG00000025782.1"/>
</dbReference>
<dbReference type="InterPro" id="IPR008952">
    <property type="entry name" value="Tetraspanin_EC2_sf"/>
</dbReference>
<dbReference type="PANTHER" id="PTHR19282:SF163">
    <property type="entry name" value="CD9 ANTIGEN"/>
    <property type="match status" value="1"/>
</dbReference>
<dbReference type="PRINTS" id="PR00259">
    <property type="entry name" value="TMFOUR"/>
</dbReference>
<dbReference type="GO" id="GO:0005886">
    <property type="term" value="C:plasma membrane"/>
    <property type="evidence" value="ECO:0007669"/>
    <property type="project" value="TreeGrafter"/>
</dbReference>
<organism evidence="6 7">
    <name type="scientific">Ailuropoda melanoleuca</name>
    <name type="common">Giant panda</name>
    <dbReference type="NCBI Taxonomy" id="9646"/>
    <lineage>
        <taxon>Eukaryota</taxon>
        <taxon>Metazoa</taxon>
        <taxon>Chordata</taxon>
        <taxon>Craniata</taxon>
        <taxon>Vertebrata</taxon>
        <taxon>Euteleostomi</taxon>
        <taxon>Mammalia</taxon>
        <taxon>Eutheria</taxon>
        <taxon>Laurasiatheria</taxon>
        <taxon>Carnivora</taxon>
        <taxon>Caniformia</taxon>
        <taxon>Ursidae</taxon>
        <taxon>Ailuropoda</taxon>
    </lineage>
</organism>
<dbReference type="Gene3D" id="1.10.1450.10">
    <property type="entry name" value="Tetraspanin"/>
    <property type="match status" value="1"/>
</dbReference>
<keyword evidence="4 5" id="KW-0472">Membrane</keyword>
<sequence length="150" mass="16727">IMLVGFLGCCGAIQESQCMLGLFFTFLFLIFALEVAAAIWGFANKSKIIEEVQNFYKSMYDKRKEASVRDALKTFQLAMNCCGTSGFIEPEYRDTCPDNPKPCPSAVEEFFKNKLNIVGAVGIGVAVVMIFGMIFSMILCSAIRRNREMV</sequence>
<evidence type="ECO:0000313" key="7">
    <source>
        <dbReference type="Proteomes" id="UP000008912"/>
    </source>
</evidence>
<keyword evidence="2 5" id="KW-0812">Transmembrane</keyword>
<dbReference type="AlphaFoldDB" id="A0A7N5JIH4"/>
<name>A0A7N5JIH4_AILME</name>
<evidence type="ECO:0000256" key="1">
    <source>
        <dbReference type="ARBA" id="ARBA00004141"/>
    </source>
</evidence>
<evidence type="ECO:0000313" key="6">
    <source>
        <dbReference type="Ensembl" id="ENSAMEP00000025967.1"/>
    </source>
</evidence>
<dbReference type="PANTHER" id="PTHR19282">
    <property type="entry name" value="TETRASPANIN"/>
    <property type="match status" value="1"/>
</dbReference>
<dbReference type="SUPFAM" id="SSF48652">
    <property type="entry name" value="Tetraspanin"/>
    <property type="match status" value="1"/>
</dbReference>
<dbReference type="InParanoid" id="A0A7N5JIH4"/>
<dbReference type="GeneTree" id="ENSGT00940000155083"/>
<reference evidence="6 7" key="1">
    <citation type="journal article" date="2010" name="Nature">
        <title>The sequence and de novo assembly of the giant panda genome.</title>
        <authorList>
            <person name="Li R."/>
            <person name="Fan W."/>
            <person name="Tian G."/>
            <person name="Zhu H."/>
            <person name="He L."/>
            <person name="Cai J."/>
            <person name="Huang Q."/>
            <person name="Cai Q."/>
            <person name="Li B."/>
            <person name="Bai Y."/>
            <person name="Zhang Z."/>
            <person name="Zhang Y."/>
            <person name="Wang W."/>
            <person name="Li J."/>
            <person name="Wei F."/>
            <person name="Li H."/>
            <person name="Jian M."/>
            <person name="Li J."/>
            <person name="Zhang Z."/>
            <person name="Nielsen R."/>
            <person name="Li D."/>
            <person name="Gu W."/>
            <person name="Yang Z."/>
            <person name="Xuan Z."/>
            <person name="Ryder O.A."/>
            <person name="Leung F.C."/>
            <person name="Zhou Y."/>
            <person name="Cao J."/>
            <person name="Sun X."/>
            <person name="Fu Y."/>
            <person name="Fang X."/>
            <person name="Guo X."/>
            <person name="Wang B."/>
            <person name="Hou R."/>
            <person name="Shen F."/>
            <person name="Mu B."/>
            <person name="Ni P."/>
            <person name="Lin R."/>
            <person name="Qian W."/>
            <person name="Wang G."/>
            <person name="Yu C."/>
            <person name="Nie W."/>
            <person name="Wang J."/>
            <person name="Wu Z."/>
            <person name="Liang H."/>
            <person name="Min J."/>
            <person name="Wu Q."/>
            <person name="Cheng S."/>
            <person name="Ruan J."/>
            <person name="Wang M."/>
            <person name="Shi Z."/>
            <person name="Wen M."/>
            <person name="Liu B."/>
            <person name="Ren X."/>
            <person name="Zheng H."/>
            <person name="Dong D."/>
            <person name="Cook K."/>
            <person name="Shan G."/>
            <person name="Zhang H."/>
            <person name="Kosiol C."/>
            <person name="Xie X."/>
            <person name="Lu Z."/>
            <person name="Zheng H."/>
            <person name="Li Y."/>
            <person name="Steiner C.C."/>
            <person name="Lam T.T."/>
            <person name="Lin S."/>
            <person name="Zhang Q."/>
            <person name="Li G."/>
            <person name="Tian J."/>
            <person name="Gong T."/>
            <person name="Liu H."/>
            <person name="Zhang D."/>
            <person name="Fang L."/>
            <person name="Ye C."/>
            <person name="Zhang J."/>
            <person name="Hu W."/>
            <person name="Xu A."/>
            <person name="Ren Y."/>
            <person name="Zhang G."/>
            <person name="Bruford M.W."/>
            <person name="Li Q."/>
            <person name="Ma L."/>
            <person name="Guo Y."/>
            <person name="An N."/>
            <person name="Hu Y."/>
            <person name="Zheng Y."/>
            <person name="Shi Y."/>
            <person name="Li Z."/>
            <person name="Liu Q."/>
            <person name="Chen Y."/>
            <person name="Zhao J."/>
            <person name="Qu N."/>
            <person name="Zhao S."/>
            <person name="Tian F."/>
            <person name="Wang X."/>
            <person name="Wang H."/>
            <person name="Xu L."/>
            <person name="Liu X."/>
            <person name="Vinar T."/>
            <person name="Wang Y."/>
            <person name="Lam T.W."/>
            <person name="Yiu S.M."/>
            <person name="Liu S."/>
            <person name="Zhang H."/>
            <person name="Li D."/>
            <person name="Huang Y."/>
            <person name="Wang X."/>
            <person name="Yang G."/>
            <person name="Jiang Z."/>
            <person name="Wang J."/>
            <person name="Qin N."/>
            <person name="Li L."/>
            <person name="Li J."/>
            <person name="Bolund L."/>
            <person name="Kristiansen K."/>
            <person name="Wong G.K."/>
            <person name="Olson M."/>
            <person name="Zhang X."/>
            <person name="Li S."/>
            <person name="Yang H."/>
            <person name="Wang J."/>
            <person name="Wang J."/>
        </authorList>
    </citation>
    <scope>NUCLEOTIDE SEQUENCE [LARGE SCALE GENOMIC DNA]</scope>
</reference>
<dbReference type="Pfam" id="PF00335">
    <property type="entry name" value="Tetraspanin"/>
    <property type="match status" value="1"/>
</dbReference>
<feature type="transmembrane region" description="Helical" evidence="5">
    <location>
        <begin position="20"/>
        <end position="43"/>
    </location>
</feature>
<evidence type="ECO:0000256" key="4">
    <source>
        <dbReference type="ARBA" id="ARBA00023136"/>
    </source>
</evidence>
<feature type="transmembrane region" description="Helical" evidence="5">
    <location>
        <begin position="117"/>
        <end position="140"/>
    </location>
</feature>
<evidence type="ECO:0000256" key="3">
    <source>
        <dbReference type="ARBA" id="ARBA00022989"/>
    </source>
</evidence>
<keyword evidence="7" id="KW-1185">Reference proteome</keyword>
<gene>
    <name evidence="6" type="primary">LOC117799265</name>
</gene>
<protein>
    <submittedName>
        <fullName evidence="6">CD9 antigen-like</fullName>
    </submittedName>
</protein>